<keyword evidence="7" id="KW-1185">Reference proteome</keyword>
<dbReference type="CDD" id="cd05013">
    <property type="entry name" value="SIS_RpiR"/>
    <property type="match status" value="1"/>
</dbReference>
<dbReference type="Proteomes" id="UP000196710">
    <property type="component" value="Chromosome"/>
</dbReference>
<evidence type="ECO:0000313" key="6">
    <source>
        <dbReference type="EMBL" id="ASB40030.1"/>
    </source>
</evidence>
<accession>A0ABN5A064</accession>
<gene>
    <name evidence="6" type="ORF">ADH66_04775</name>
</gene>
<dbReference type="InterPro" id="IPR001347">
    <property type="entry name" value="SIS_dom"/>
</dbReference>
<name>A0ABN5A064_9FIRM</name>
<reference evidence="7" key="1">
    <citation type="submission" date="2017-05" db="EMBL/GenBank/DDBJ databases">
        <title>Improved OligoMM genomes.</title>
        <authorList>
            <person name="Garzetti D."/>
        </authorList>
    </citation>
    <scope>NUCLEOTIDE SEQUENCE [LARGE SCALE GENOMIC DNA]</scope>
    <source>
        <strain evidence="7">KB18</strain>
    </source>
</reference>
<dbReference type="Pfam" id="PF01380">
    <property type="entry name" value="SIS"/>
    <property type="match status" value="1"/>
</dbReference>
<dbReference type="Pfam" id="PF01418">
    <property type="entry name" value="HTH_6"/>
    <property type="match status" value="1"/>
</dbReference>
<dbReference type="PROSITE" id="PS51464">
    <property type="entry name" value="SIS"/>
    <property type="match status" value="1"/>
</dbReference>
<keyword evidence="3" id="KW-0804">Transcription</keyword>
<evidence type="ECO:0000256" key="2">
    <source>
        <dbReference type="ARBA" id="ARBA00023125"/>
    </source>
</evidence>
<evidence type="ECO:0000313" key="7">
    <source>
        <dbReference type="Proteomes" id="UP000196710"/>
    </source>
</evidence>
<dbReference type="InterPro" id="IPR046348">
    <property type="entry name" value="SIS_dom_sf"/>
</dbReference>
<keyword evidence="1" id="KW-0805">Transcription regulation</keyword>
<feature type="domain" description="HTH rpiR-type" evidence="4">
    <location>
        <begin position="1"/>
        <end position="71"/>
    </location>
</feature>
<organism evidence="6 7">
    <name type="scientific">Acutalibacter muris</name>
    <dbReference type="NCBI Taxonomy" id="1796620"/>
    <lineage>
        <taxon>Bacteria</taxon>
        <taxon>Bacillati</taxon>
        <taxon>Bacillota</taxon>
        <taxon>Clostridia</taxon>
        <taxon>Eubacteriales</taxon>
        <taxon>Acutalibacteraceae</taxon>
        <taxon>Acutalibacter</taxon>
    </lineage>
</organism>
<evidence type="ECO:0000256" key="3">
    <source>
        <dbReference type="ARBA" id="ARBA00023163"/>
    </source>
</evidence>
<dbReference type="Gene3D" id="3.40.50.10490">
    <property type="entry name" value="Glucose-6-phosphate isomerase like protein, domain 1"/>
    <property type="match status" value="1"/>
</dbReference>
<dbReference type="InterPro" id="IPR035472">
    <property type="entry name" value="RpiR-like_SIS"/>
</dbReference>
<dbReference type="Gene3D" id="1.10.10.10">
    <property type="entry name" value="Winged helix-like DNA-binding domain superfamily/Winged helix DNA-binding domain"/>
    <property type="match status" value="1"/>
</dbReference>
<dbReference type="SUPFAM" id="SSF46689">
    <property type="entry name" value="Homeodomain-like"/>
    <property type="match status" value="1"/>
</dbReference>
<protein>
    <submittedName>
        <fullName evidence="6">MurR/RpiR family transcriptional regulator</fullName>
    </submittedName>
</protein>
<dbReference type="InterPro" id="IPR047640">
    <property type="entry name" value="RpiR-like"/>
</dbReference>
<evidence type="ECO:0000256" key="1">
    <source>
        <dbReference type="ARBA" id="ARBA00023015"/>
    </source>
</evidence>
<dbReference type="PROSITE" id="PS51071">
    <property type="entry name" value="HTH_RPIR"/>
    <property type="match status" value="1"/>
</dbReference>
<evidence type="ECO:0000259" key="5">
    <source>
        <dbReference type="PROSITE" id="PS51464"/>
    </source>
</evidence>
<dbReference type="RefSeq" id="WP_084384240.1">
    <property type="nucleotide sequence ID" value="NZ_CAJTCQ010000004.1"/>
</dbReference>
<dbReference type="InterPro" id="IPR036388">
    <property type="entry name" value="WH-like_DNA-bd_sf"/>
</dbReference>
<feature type="domain" description="SIS" evidence="5">
    <location>
        <begin position="118"/>
        <end position="258"/>
    </location>
</feature>
<keyword evidence="2" id="KW-0238">DNA-binding</keyword>
<dbReference type="SUPFAM" id="SSF53697">
    <property type="entry name" value="SIS domain"/>
    <property type="match status" value="1"/>
</dbReference>
<proteinExistence type="predicted"/>
<dbReference type="EMBL" id="CP021422">
    <property type="protein sequence ID" value="ASB40030.1"/>
    <property type="molecule type" value="Genomic_DNA"/>
</dbReference>
<evidence type="ECO:0000259" key="4">
    <source>
        <dbReference type="PROSITE" id="PS51071"/>
    </source>
</evidence>
<dbReference type="InterPro" id="IPR000281">
    <property type="entry name" value="HTH_RpiR"/>
</dbReference>
<dbReference type="InterPro" id="IPR009057">
    <property type="entry name" value="Homeodomain-like_sf"/>
</dbReference>
<dbReference type="PANTHER" id="PTHR30514">
    <property type="entry name" value="GLUCOKINASE"/>
    <property type="match status" value="1"/>
</dbReference>
<dbReference type="PANTHER" id="PTHR30514:SF1">
    <property type="entry name" value="HTH-TYPE TRANSCRIPTIONAL REGULATOR HEXR-RELATED"/>
    <property type="match status" value="1"/>
</dbReference>
<sequence length="276" mass="30020">MNEIMDSLPASEQKIAVYLISNLNDVVGISVEELAGRSDSSQAAVVRFCKKLGYRGYREFSLKLASELAVARQSQDRECSDIKIGDRAGNVIQSVCQHNMRAIEDTSTLIDPDQVELAAGKLFDARRVDVYAVAASHLAALDAQQKLVRIGKQVSAYSDPHLQLSSAALLGPEDVVLALSWSGEAREVLRACEAARRAGAFIISISRLGPVSLSSYSDVHFGLSAPEPSLSSGAMSSRIAQMTMVDILFSCLISRYYNETAPYLERARQVAQYVRA</sequence>